<dbReference type="AlphaFoldDB" id="A0A9W9RKT3"/>
<dbReference type="Pfam" id="PF03619">
    <property type="entry name" value="Solute_trans_a"/>
    <property type="match status" value="1"/>
</dbReference>
<dbReference type="InterPro" id="IPR005178">
    <property type="entry name" value="Ostalpha/TMEM184C"/>
</dbReference>
<dbReference type="Proteomes" id="UP001148299">
    <property type="component" value="Unassembled WGS sequence"/>
</dbReference>
<feature type="transmembrane region" description="Helical" evidence="6">
    <location>
        <begin position="236"/>
        <end position="259"/>
    </location>
</feature>
<protein>
    <submittedName>
        <fullName evidence="7">Uncharacterized protein</fullName>
    </submittedName>
</protein>
<evidence type="ECO:0000256" key="2">
    <source>
        <dbReference type="ARBA" id="ARBA00022692"/>
    </source>
</evidence>
<evidence type="ECO:0000256" key="3">
    <source>
        <dbReference type="ARBA" id="ARBA00022989"/>
    </source>
</evidence>
<feature type="transmembrane region" description="Helical" evidence="6">
    <location>
        <begin position="279"/>
        <end position="300"/>
    </location>
</feature>
<dbReference type="PANTHER" id="PTHR23423">
    <property type="entry name" value="ORGANIC SOLUTE TRANSPORTER-RELATED"/>
    <property type="match status" value="1"/>
</dbReference>
<feature type="transmembrane region" description="Helical" evidence="6">
    <location>
        <begin position="164"/>
        <end position="183"/>
    </location>
</feature>
<proteinExistence type="predicted"/>
<reference evidence="7" key="1">
    <citation type="submission" date="2022-12" db="EMBL/GenBank/DDBJ databases">
        <authorList>
            <person name="Petersen C."/>
        </authorList>
    </citation>
    <scope>NUCLEOTIDE SEQUENCE</scope>
    <source>
        <strain evidence="7">IBT 35675</strain>
    </source>
</reference>
<sequence length="381" mass="42525">MKLFSHDDGSSSSSSSSNHTCPMPQDLSAEASEPFAGDMTFHTFNKILSGSCAAFVCLAIFALMTMHATHFSNPARQIKIMRICVLLPIYGVLSFLAIAFPNSYVYLMAWVDVFQAIALCAFFLLLCDFVSPRQEERAIFFAKLQPKSKSSKPVDGLTWFKKKWIAVLQYPIVAFIDAVATSITEAADIYCLESNKAYFGHVWLNVIRILSVSVATFSILMFYATLKPHISQHKPLTKLIALKLIVGLVFLENIIFTILRSTSVLETTSKLTWSDVHMGIETLIICLQLVPIACLFHYAYGIGPYRLSRHTPVDTHDYATVDPNASILPQGYQGGPLGIWAWFAMCNPLEDVRDVRDTFGMLNQAKHESRQILLNSPTGYP</sequence>
<comment type="caution">
    <text evidence="7">The sequence shown here is derived from an EMBL/GenBank/DDBJ whole genome shotgun (WGS) entry which is preliminary data.</text>
</comment>
<evidence type="ECO:0000313" key="7">
    <source>
        <dbReference type="EMBL" id="KAJ5361982.1"/>
    </source>
</evidence>
<dbReference type="EMBL" id="JAPZBR010000002">
    <property type="protein sequence ID" value="KAJ5361982.1"/>
    <property type="molecule type" value="Genomic_DNA"/>
</dbReference>
<keyword evidence="8" id="KW-1185">Reference proteome</keyword>
<keyword evidence="4 6" id="KW-0472">Membrane</keyword>
<reference evidence="7" key="2">
    <citation type="journal article" date="2023" name="IMA Fungus">
        <title>Comparative genomic study of the Penicillium genus elucidates a diverse pangenome and 15 lateral gene transfer events.</title>
        <authorList>
            <person name="Petersen C."/>
            <person name="Sorensen T."/>
            <person name="Nielsen M.R."/>
            <person name="Sondergaard T.E."/>
            <person name="Sorensen J.L."/>
            <person name="Fitzpatrick D.A."/>
            <person name="Frisvad J.C."/>
            <person name="Nielsen K.L."/>
        </authorList>
    </citation>
    <scope>NUCLEOTIDE SEQUENCE</scope>
    <source>
        <strain evidence="7">IBT 35675</strain>
    </source>
</reference>
<feature type="transmembrane region" description="Helical" evidence="6">
    <location>
        <begin position="106"/>
        <end position="127"/>
    </location>
</feature>
<keyword evidence="3 6" id="KW-1133">Transmembrane helix</keyword>
<evidence type="ECO:0000256" key="1">
    <source>
        <dbReference type="ARBA" id="ARBA00004141"/>
    </source>
</evidence>
<comment type="subcellular location">
    <subcellularLocation>
        <location evidence="1">Membrane</location>
        <topology evidence="1">Multi-pass membrane protein</topology>
    </subcellularLocation>
</comment>
<gene>
    <name evidence="7" type="ORF">N7541_002826</name>
</gene>
<feature type="transmembrane region" description="Helical" evidence="6">
    <location>
        <begin position="203"/>
        <end position="224"/>
    </location>
</feature>
<keyword evidence="2 6" id="KW-0812">Transmembrane</keyword>
<name>A0A9W9RKT3_PENBR</name>
<dbReference type="SMART" id="SM01417">
    <property type="entry name" value="Solute_trans_a"/>
    <property type="match status" value="1"/>
</dbReference>
<organism evidence="7 8">
    <name type="scientific">Penicillium brevicompactum</name>
    <dbReference type="NCBI Taxonomy" id="5074"/>
    <lineage>
        <taxon>Eukaryota</taxon>
        <taxon>Fungi</taxon>
        <taxon>Dikarya</taxon>
        <taxon>Ascomycota</taxon>
        <taxon>Pezizomycotina</taxon>
        <taxon>Eurotiomycetes</taxon>
        <taxon>Eurotiomycetidae</taxon>
        <taxon>Eurotiales</taxon>
        <taxon>Aspergillaceae</taxon>
        <taxon>Penicillium</taxon>
    </lineage>
</organism>
<evidence type="ECO:0000313" key="8">
    <source>
        <dbReference type="Proteomes" id="UP001148299"/>
    </source>
</evidence>
<evidence type="ECO:0000256" key="5">
    <source>
        <dbReference type="SAM" id="MobiDB-lite"/>
    </source>
</evidence>
<evidence type="ECO:0000256" key="4">
    <source>
        <dbReference type="ARBA" id="ARBA00023136"/>
    </source>
</evidence>
<feature type="region of interest" description="Disordered" evidence="5">
    <location>
        <begin position="1"/>
        <end position="25"/>
    </location>
</feature>
<feature type="transmembrane region" description="Helical" evidence="6">
    <location>
        <begin position="47"/>
        <end position="68"/>
    </location>
</feature>
<feature type="transmembrane region" description="Helical" evidence="6">
    <location>
        <begin position="80"/>
        <end position="100"/>
    </location>
</feature>
<dbReference type="GO" id="GO:0016020">
    <property type="term" value="C:membrane"/>
    <property type="evidence" value="ECO:0007669"/>
    <property type="project" value="UniProtKB-SubCell"/>
</dbReference>
<accession>A0A9W9RKT3</accession>
<evidence type="ECO:0000256" key="6">
    <source>
        <dbReference type="SAM" id="Phobius"/>
    </source>
</evidence>